<dbReference type="InterPro" id="IPR011990">
    <property type="entry name" value="TPR-like_helical_dom_sf"/>
</dbReference>
<dbReference type="EMBL" id="JAPFFF010000016">
    <property type="protein sequence ID" value="KAK8864854.1"/>
    <property type="molecule type" value="Genomic_DNA"/>
</dbReference>
<reference evidence="2 3" key="1">
    <citation type="submission" date="2024-04" db="EMBL/GenBank/DDBJ databases">
        <title>Tritrichomonas musculus Genome.</title>
        <authorList>
            <person name="Alves-Ferreira E."/>
            <person name="Grigg M."/>
            <person name="Lorenzi H."/>
            <person name="Galac M."/>
        </authorList>
    </citation>
    <scope>NUCLEOTIDE SEQUENCE [LARGE SCALE GENOMIC DNA]</scope>
    <source>
        <strain evidence="2 3">EAF2021</strain>
    </source>
</reference>
<proteinExistence type="inferred from homology"/>
<accession>A0ABR2IKK9</accession>
<comment type="caution">
    <text evidence="2">The sequence shown here is derived from an EMBL/GenBank/DDBJ whole genome shotgun (WGS) entry which is preliminary data.</text>
</comment>
<protein>
    <recommendedName>
        <fullName evidence="4">Sel1 repeat protein</fullName>
    </recommendedName>
</protein>
<dbReference type="Pfam" id="PF08238">
    <property type="entry name" value="Sel1"/>
    <property type="match status" value="7"/>
</dbReference>
<evidence type="ECO:0008006" key="4">
    <source>
        <dbReference type="Google" id="ProtNLM"/>
    </source>
</evidence>
<comment type="similarity">
    <text evidence="1">Belongs to the sel-1 family.</text>
</comment>
<keyword evidence="3" id="KW-1185">Reference proteome</keyword>
<dbReference type="InterPro" id="IPR050767">
    <property type="entry name" value="Sel1_AlgK"/>
</dbReference>
<evidence type="ECO:0000313" key="2">
    <source>
        <dbReference type="EMBL" id="KAK8864854.1"/>
    </source>
</evidence>
<dbReference type="Gene3D" id="1.25.40.10">
    <property type="entry name" value="Tetratricopeptide repeat domain"/>
    <property type="match status" value="3"/>
</dbReference>
<dbReference type="PANTHER" id="PTHR11102">
    <property type="entry name" value="SEL-1-LIKE PROTEIN"/>
    <property type="match status" value="1"/>
</dbReference>
<gene>
    <name evidence="2" type="ORF">M9Y10_010381</name>
</gene>
<evidence type="ECO:0000256" key="1">
    <source>
        <dbReference type="ARBA" id="ARBA00038101"/>
    </source>
</evidence>
<dbReference type="SMART" id="SM00671">
    <property type="entry name" value="SEL1"/>
    <property type="match status" value="8"/>
</dbReference>
<dbReference type="PANTHER" id="PTHR11102:SF160">
    <property type="entry name" value="ERAD-ASSOCIATED E3 UBIQUITIN-PROTEIN LIGASE COMPONENT HRD3"/>
    <property type="match status" value="1"/>
</dbReference>
<evidence type="ECO:0000313" key="3">
    <source>
        <dbReference type="Proteomes" id="UP001470230"/>
    </source>
</evidence>
<dbReference type="InterPro" id="IPR006597">
    <property type="entry name" value="Sel1-like"/>
</dbReference>
<sequence>MKTTCNDFKIIRISVFKTLNEYCQRRVIEAENGAVTSVFFVGRCFVEGKHNFPVDPKTGMDFLDCAVEMKSAEAMEYYGAILFEGELVIKNESKAVKILTEAVNRFNSCQARVLLAKIILSHQTYEIRSMNNYNINYVLAKKYLKEAAAIGSTEGMVLYGKLCMKEKKNKYGEIRCDYKEALRSFQFAACRRDREGMAEYGLFLEFGHGVVKPSISDAVRYYRSLYYKEDMTGYALYGYALVKGIDGLEKDEEKGLKLIEESKKKKNRYGIYMYSQCLLTGLENLPKDEYEAVRLIKKAIELGVREAIYGLGICLRDGKGIPKNPVEAIKYFKFALEEGCSYAANELGTLQVSTKKLSDGNKSFQYGAEHGDPEALYEYCKNMLNNKGVAMNVGELKKYLITGVNLDNVKCMILYADLLLDGTVLAKNEYEAGRVLKRASDMGDKHAMNCYATLLESGRGVIKDTQKAFELRKKASKM</sequence>
<name>A0ABR2IKK9_9EUKA</name>
<organism evidence="2 3">
    <name type="scientific">Tritrichomonas musculus</name>
    <dbReference type="NCBI Taxonomy" id="1915356"/>
    <lineage>
        <taxon>Eukaryota</taxon>
        <taxon>Metamonada</taxon>
        <taxon>Parabasalia</taxon>
        <taxon>Tritrichomonadida</taxon>
        <taxon>Tritrichomonadidae</taxon>
        <taxon>Tritrichomonas</taxon>
    </lineage>
</organism>
<dbReference type="Proteomes" id="UP001470230">
    <property type="component" value="Unassembled WGS sequence"/>
</dbReference>
<dbReference type="SUPFAM" id="SSF81901">
    <property type="entry name" value="HCP-like"/>
    <property type="match status" value="3"/>
</dbReference>